<name>A0A4Y2HBE6_ARAVE</name>
<dbReference type="Proteomes" id="UP000499080">
    <property type="component" value="Unassembled WGS sequence"/>
</dbReference>
<keyword evidence="2" id="KW-1185">Reference proteome</keyword>
<protein>
    <submittedName>
        <fullName evidence="1">Uncharacterized protein</fullName>
    </submittedName>
</protein>
<sequence>MTAHVEVHPPHVLELRRQAIHSTMAKMRKDVWMEMTAHVVRPLMSQTQYVGASPILQQAVRGCVDQEMSGPDVNNSLRLSTSGCRSLLWLNSERKDVWIGDDGTVIRPPNVHSDSVRQAADLWQEGVWTGDDTAHVATSS</sequence>
<proteinExistence type="predicted"/>
<organism evidence="1 2">
    <name type="scientific">Araneus ventricosus</name>
    <name type="common">Orbweaver spider</name>
    <name type="synonym">Epeira ventricosa</name>
    <dbReference type="NCBI Taxonomy" id="182803"/>
    <lineage>
        <taxon>Eukaryota</taxon>
        <taxon>Metazoa</taxon>
        <taxon>Ecdysozoa</taxon>
        <taxon>Arthropoda</taxon>
        <taxon>Chelicerata</taxon>
        <taxon>Arachnida</taxon>
        <taxon>Araneae</taxon>
        <taxon>Araneomorphae</taxon>
        <taxon>Entelegynae</taxon>
        <taxon>Araneoidea</taxon>
        <taxon>Araneidae</taxon>
        <taxon>Araneus</taxon>
    </lineage>
</organism>
<evidence type="ECO:0000313" key="1">
    <source>
        <dbReference type="EMBL" id="GBM62604.1"/>
    </source>
</evidence>
<reference evidence="1 2" key="1">
    <citation type="journal article" date="2019" name="Sci. Rep.">
        <title>Orb-weaving spider Araneus ventricosus genome elucidates the spidroin gene catalogue.</title>
        <authorList>
            <person name="Kono N."/>
            <person name="Nakamura H."/>
            <person name="Ohtoshi R."/>
            <person name="Moran D.A.P."/>
            <person name="Shinohara A."/>
            <person name="Yoshida Y."/>
            <person name="Fujiwara M."/>
            <person name="Mori M."/>
            <person name="Tomita M."/>
            <person name="Arakawa K."/>
        </authorList>
    </citation>
    <scope>NUCLEOTIDE SEQUENCE [LARGE SCALE GENOMIC DNA]</scope>
</reference>
<gene>
    <name evidence="1" type="ORF">AVEN_243348_1</name>
</gene>
<dbReference type="AlphaFoldDB" id="A0A4Y2HBE6"/>
<dbReference type="EMBL" id="BGPR01001826">
    <property type="protein sequence ID" value="GBM62604.1"/>
    <property type="molecule type" value="Genomic_DNA"/>
</dbReference>
<comment type="caution">
    <text evidence="1">The sequence shown here is derived from an EMBL/GenBank/DDBJ whole genome shotgun (WGS) entry which is preliminary data.</text>
</comment>
<evidence type="ECO:0000313" key="2">
    <source>
        <dbReference type="Proteomes" id="UP000499080"/>
    </source>
</evidence>
<accession>A0A4Y2HBE6</accession>